<reference evidence="11" key="1">
    <citation type="submission" date="2020-10" db="EMBL/GenBank/DDBJ databases">
        <title>Unveiling of a novel bifunctional photoreceptor, Dualchrome1, isolated from a cosmopolitan green alga.</title>
        <authorList>
            <person name="Suzuki S."/>
            <person name="Kawachi M."/>
        </authorList>
    </citation>
    <scope>NUCLEOTIDE SEQUENCE</scope>
    <source>
        <strain evidence="11">NIES 2893</strain>
    </source>
</reference>
<keyword evidence="4 8" id="KW-0507">mRNA processing</keyword>
<dbReference type="InterPro" id="IPR047575">
    <property type="entry name" value="Sm"/>
</dbReference>
<dbReference type="PROSITE" id="PS52002">
    <property type="entry name" value="SM"/>
    <property type="match status" value="1"/>
</dbReference>
<dbReference type="InterPro" id="IPR027141">
    <property type="entry name" value="LSm4/Sm_D1/D3"/>
</dbReference>
<dbReference type="GO" id="GO:0000387">
    <property type="term" value="P:spliceosomal snRNP assembly"/>
    <property type="evidence" value="ECO:0007669"/>
    <property type="project" value="UniProtKB-UniRule"/>
</dbReference>
<dbReference type="GO" id="GO:0005681">
    <property type="term" value="C:spliceosomal complex"/>
    <property type="evidence" value="ECO:0007669"/>
    <property type="project" value="InterPro"/>
</dbReference>
<dbReference type="SUPFAM" id="SSF50182">
    <property type="entry name" value="Sm-like ribonucleoproteins"/>
    <property type="match status" value="1"/>
</dbReference>
<dbReference type="Pfam" id="PF01423">
    <property type="entry name" value="LSM"/>
    <property type="match status" value="1"/>
</dbReference>
<keyword evidence="12" id="KW-1185">Reference proteome</keyword>
<dbReference type="GO" id="GO:0003723">
    <property type="term" value="F:RNA binding"/>
    <property type="evidence" value="ECO:0007669"/>
    <property type="project" value="InterPro"/>
</dbReference>
<keyword evidence="5 8" id="KW-0508">mRNA splicing</keyword>
<evidence type="ECO:0000256" key="5">
    <source>
        <dbReference type="ARBA" id="ARBA00023187"/>
    </source>
</evidence>
<organism evidence="10">
    <name type="scientific">Pycnococcus provasolii</name>
    <dbReference type="NCBI Taxonomy" id="41880"/>
    <lineage>
        <taxon>Eukaryota</taxon>
        <taxon>Viridiplantae</taxon>
        <taxon>Chlorophyta</taxon>
        <taxon>Pseudoscourfieldiophyceae</taxon>
        <taxon>Pseudoscourfieldiales</taxon>
        <taxon>Pycnococcaceae</taxon>
        <taxon>Pycnococcus</taxon>
    </lineage>
</organism>
<keyword evidence="7 8" id="KW-0687">Ribonucleoprotein</keyword>
<evidence type="ECO:0000256" key="3">
    <source>
        <dbReference type="ARBA" id="ARBA00022490"/>
    </source>
</evidence>
<comment type="subcellular location">
    <subcellularLocation>
        <location evidence="8">Cytoplasm</location>
        <location evidence="8">Cytosol</location>
    </subcellularLocation>
    <subcellularLocation>
        <location evidence="1 8">Nucleus</location>
    </subcellularLocation>
    <text evidence="8">SMN-mediated assembly into core snRNPs occurs in the cytosol before SMN-mediated transport to the nucleus to be included in spliceosomes.</text>
</comment>
<dbReference type="EMBL" id="BNJQ01000003">
    <property type="protein sequence ID" value="GHP02573.1"/>
    <property type="molecule type" value="Genomic_DNA"/>
</dbReference>
<comment type="similarity">
    <text evidence="2 8">Belongs to the snRNP core protein family.</text>
</comment>
<dbReference type="InterPro" id="IPR034099">
    <property type="entry name" value="SmD3"/>
</dbReference>
<dbReference type="FunFam" id="2.30.30.100:FF:000002">
    <property type="entry name" value="Small nuclear ribonucleoprotein Sm D3"/>
    <property type="match status" value="1"/>
</dbReference>
<keyword evidence="6 8" id="KW-0539">Nucleus</keyword>
<reference evidence="10" key="2">
    <citation type="submission" date="2021-01" db="EMBL/GenBank/DDBJ databases">
        <authorList>
            <person name="Corre E."/>
            <person name="Pelletier E."/>
            <person name="Niang G."/>
            <person name="Scheremetjew M."/>
            <person name="Finn R."/>
            <person name="Kale V."/>
            <person name="Holt S."/>
            <person name="Cochrane G."/>
            <person name="Meng A."/>
            <person name="Brown T."/>
            <person name="Cohen L."/>
        </authorList>
    </citation>
    <scope>NUCLEOTIDE SEQUENCE</scope>
    <source>
        <strain evidence="10">RCC2336</strain>
    </source>
</reference>
<dbReference type="InterPro" id="IPR010920">
    <property type="entry name" value="LSM_dom_sf"/>
</dbReference>
<keyword evidence="3 8" id="KW-0963">Cytoplasm</keyword>
<gene>
    <name evidence="10" type="ORF">PPRO1316_LOCUS116</name>
    <name evidence="11" type="ORF">PPROV_000132900</name>
</gene>
<evidence type="ECO:0000259" key="9">
    <source>
        <dbReference type="PROSITE" id="PS52002"/>
    </source>
</evidence>
<evidence type="ECO:0000256" key="7">
    <source>
        <dbReference type="ARBA" id="ARBA00023274"/>
    </source>
</evidence>
<dbReference type="AlphaFoldDB" id="A0A6T5WHU2"/>
<evidence type="ECO:0000313" key="12">
    <source>
        <dbReference type="Proteomes" id="UP000660262"/>
    </source>
</evidence>
<dbReference type="SMART" id="SM00651">
    <property type="entry name" value="Sm"/>
    <property type="match status" value="1"/>
</dbReference>
<dbReference type="Proteomes" id="UP000660262">
    <property type="component" value="Unassembled WGS sequence"/>
</dbReference>
<evidence type="ECO:0000256" key="2">
    <source>
        <dbReference type="ARBA" id="ARBA00008146"/>
    </source>
</evidence>
<evidence type="ECO:0000256" key="8">
    <source>
        <dbReference type="RuleBase" id="RU365050"/>
    </source>
</evidence>
<feature type="domain" description="Sm" evidence="9">
    <location>
        <begin position="13"/>
        <end position="85"/>
    </location>
</feature>
<dbReference type="OrthoDB" id="6425924at2759"/>
<evidence type="ECO:0000256" key="1">
    <source>
        <dbReference type="ARBA" id="ARBA00004123"/>
    </source>
</evidence>
<name>A0A6T5WHU2_9CHLO</name>
<dbReference type="CDD" id="cd01721">
    <property type="entry name" value="Sm_D3"/>
    <property type="match status" value="1"/>
</dbReference>
<comment type="function">
    <text evidence="8">Core component of the spliceosomal U1, U2, U4 and U5 small nuclear ribonucleoproteins (snRNPs), the building blocks of the spliceosome.</text>
</comment>
<accession>A0A6T5WHU2</accession>
<evidence type="ECO:0000313" key="11">
    <source>
        <dbReference type="EMBL" id="GHP02573.1"/>
    </source>
</evidence>
<dbReference type="GO" id="GO:0005829">
    <property type="term" value="C:cytosol"/>
    <property type="evidence" value="ECO:0007669"/>
    <property type="project" value="UniProtKB-SubCell"/>
</dbReference>
<dbReference type="Gene3D" id="2.30.30.100">
    <property type="match status" value="1"/>
</dbReference>
<evidence type="ECO:0000256" key="6">
    <source>
        <dbReference type="ARBA" id="ARBA00023242"/>
    </source>
</evidence>
<dbReference type="PANTHER" id="PTHR23338">
    <property type="entry name" value="SMALL NUCLEAR RIBONUCLEOPROTEIN SM"/>
    <property type="match status" value="1"/>
</dbReference>
<evidence type="ECO:0000313" key="10">
    <source>
        <dbReference type="EMBL" id="CAE0007621.1"/>
    </source>
</evidence>
<proteinExistence type="inferred from homology"/>
<dbReference type="EMBL" id="HBHV01000175">
    <property type="protein sequence ID" value="CAE0007621.1"/>
    <property type="molecule type" value="Transcribed_RNA"/>
</dbReference>
<sequence>MAVATTTGKGVSVPVRLLHESEGHVCTIELRTGETYRGTLLQSEDNWNVQLTSVTYTARDGRVSQLEHVFLRGSKVRFIIVPDMLKNAPMFKKLGGGGGGGRAATKGKK</sequence>
<protein>
    <recommendedName>
        <fullName evidence="8">Small nuclear ribonucleoprotein Sm D3</fullName>
        <shortName evidence="8">Sm-D3</shortName>
    </recommendedName>
    <alternativeName>
        <fullName evidence="8">snRNP core protein D3</fullName>
    </alternativeName>
</protein>
<dbReference type="InterPro" id="IPR001163">
    <property type="entry name" value="Sm_dom_euk/arc"/>
</dbReference>
<evidence type="ECO:0000256" key="4">
    <source>
        <dbReference type="ARBA" id="ARBA00022664"/>
    </source>
</evidence>